<organism evidence="4 5">
    <name type="scientific">Bacillus solimangrovi</name>
    <dbReference type="NCBI Taxonomy" id="1305675"/>
    <lineage>
        <taxon>Bacteria</taxon>
        <taxon>Bacillati</taxon>
        <taxon>Bacillota</taxon>
        <taxon>Bacilli</taxon>
        <taxon>Bacillales</taxon>
        <taxon>Bacillaceae</taxon>
        <taxon>Bacillus</taxon>
    </lineage>
</organism>
<protein>
    <recommendedName>
        <fullName evidence="6">PucR family transcriptional regulator</fullName>
    </recommendedName>
</protein>
<dbReference type="AlphaFoldDB" id="A0A1E5LGD3"/>
<accession>A0A1E5LGD3</accession>
<gene>
    <name evidence="4" type="ORF">BFG57_13355</name>
</gene>
<dbReference type="InterPro" id="IPR051448">
    <property type="entry name" value="CdaR-like_regulators"/>
</dbReference>
<dbReference type="Gene3D" id="1.10.10.2840">
    <property type="entry name" value="PucR C-terminal helix-turn-helix domain"/>
    <property type="match status" value="1"/>
</dbReference>
<proteinExistence type="inferred from homology"/>
<dbReference type="STRING" id="1305675.BFG57_13355"/>
<evidence type="ECO:0000256" key="1">
    <source>
        <dbReference type="ARBA" id="ARBA00006754"/>
    </source>
</evidence>
<name>A0A1E5LGD3_9BACI</name>
<evidence type="ECO:0000313" key="5">
    <source>
        <dbReference type="Proteomes" id="UP000095209"/>
    </source>
</evidence>
<dbReference type="OrthoDB" id="9792148at2"/>
<dbReference type="PANTHER" id="PTHR33744:SF1">
    <property type="entry name" value="DNA-BINDING TRANSCRIPTIONAL ACTIVATOR ADER"/>
    <property type="match status" value="1"/>
</dbReference>
<sequence>MKGASIERVLNTQDINEVAEIISVFLQKPVIIENKNFELIAYSSTYNYHFDPTQQKTILSKRCPLFIVDILKKEGIVNQLQTKPDPIRVSPIEEVGLYQRIVIGAKYENQTMGYIWVQESNELLSEEELDFLKGVSQHVGKLIFEAIEKKKEKIHKKDNLLWKIINHEYQSEQFLKREADDVNLVLPEAFSVVVISLRHTNSKVTFENMKEIVHSLVGRLGKATYWLDEEPRITIIIGKSELERYSPRELSNEFITNFKNMVGKEEEDAFLYGIGNQYNDLTCLRKSYLEALEVINTAEFMEYDREHISYEYSKLGIYRYVTTIFEKNMAEGFINQNLVILKNHDDKNQSQLMKTLKAYLANNCKLKQTAEQLFIHPNTLNYRIKQIKQLIAIDFEDFNQKCQLFIDLTLYDNMSDYRKSY</sequence>
<dbReference type="Pfam" id="PF17853">
    <property type="entry name" value="GGDEF_2"/>
    <property type="match status" value="1"/>
</dbReference>
<dbReference type="Proteomes" id="UP000095209">
    <property type="component" value="Unassembled WGS sequence"/>
</dbReference>
<comment type="similarity">
    <text evidence="1">Belongs to the CdaR family.</text>
</comment>
<evidence type="ECO:0000313" key="4">
    <source>
        <dbReference type="EMBL" id="OEH93133.1"/>
    </source>
</evidence>
<dbReference type="EMBL" id="MJEH01000016">
    <property type="protein sequence ID" value="OEH93133.1"/>
    <property type="molecule type" value="Genomic_DNA"/>
</dbReference>
<evidence type="ECO:0008006" key="6">
    <source>
        <dbReference type="Google" id="ProtNLM"/>
    </source>
</evidence>
<dbReference type="PANTHER" id="PTHR33744">
    <property type="entry name" value="CARBOHYDRATE DIACID REGULATOR"/>
    <property type="match status" value="1"/>
</dbReference>
<reference evidence="4 5" key="1">
    <citation type="submission" date="2016-08" db="EMBL/GenBank/DDBJ databases">
        <title>Genome of Bacillus solimangrovi GH2-4.</title>
        <authorList>
            <person name="Lim S."/>
            <person name="Kim B.-C."/>
        </authorList>
    </citation>
    <scope>NUCLEOTIDE SEQUENCE [LARGE SCALE GENOMIC DNA]</scope>
    <source>
        <strain evidence="4 5">GH2-4</strain>
    </source>
</reference>
<dbReference type="InterPro" id="IPR025736">
    <property type="entry name" value="PucR_C-HTH_dom"/>
</dbReference>
<evidence type="ECO:0000259" key="2">
    <source>
        <dbReference type="Pfam" id="PF13556"/>
    </source>
</evidence>
<dbReference type="Pfam" id="PF13556">
    <property type="entry name" value="HTH_30"/>
    <property type="match status" value="1"/>
</dbReference>
<feature type="domain" description="CdaR GGDEF-like" evidence="3">
    <location>
        <begin position="174"/>
        <end position="296"/>
    </location>
</feature>
<keyword evidence="5" id="KW-1185">Reference proteome</keyword>
<evidence type="ECO:0000259" key="3">
    <source>
        <dbReference type="Pfam" id="PF17853"/>
    </source>
</evidence>
<dbReference type="InterPro" id="IPR042070">
    <property type="entry name" value="PucR_C-HTH_sf"/>
</dbReference>
<dbReference type="RefSeq" id="WP_069716846.1">
    <property type="nucleotide sequence ID" value="NZ_MJEH01000016.1"/>
</dbReference>
<comment type="caution">
    <text evidence="4">The sequence shown here is derived from an EMBL/GenBank/DDBJ whole genome shotgun (WGS) entry which is preliminary data.</text>
</comment>
<feature type="domain" description="PucR C-terminal helix-turn-helix" evidence="2">
    <location>
        <begin position="352"/>
        <end position="409"/>
    </location>
</feature>
<dbReference type="InterPro" id="IPR041522">
    <property type="entry name" value="CdaR_GGDEF"/>
</dbReference>